<dbReference type="EMBL" id="JACGWN010000013">
    <property type="protein sequence ID" value="KAL0409964.1"/>
    <property type="molecule type" value="Genomic_DNA"/>
</dbReference>
<dbReference type="SUPFAM" id="SSF55008">
    <property type="entry name" value="HMA, heavy metal-associated domain"/>
    <property type="match status" value="2"/>
</dbReference>
<dbReference type="Gene3D" id="3.30.70.100">
    <property type="match status" value="2"/>
</dbReference>
<dbReference type="GO" id="GO:0016020">
    <property type="term" value="C:membrane"/>
    <property type="evidence" value="ECO:0007669"/>
    <property type="project" value="UniProtKB-SubCell"/>
</dbReference>
<dbReference type="InterPro" id="IPR036163">
    <property type="entry name" value="HMA_dom_sf"/>
</dbReference>
<feature type="compositionally biased region" description="Basic and acidic residues" evidence="2">
    <location>
        <begin position="204"/>
        <end position="240"/>
    </location>
</feature>
<feature type="domain" description="HMA" evidence="3">
    <location>
        <begin position="137"/>
        <end position="201"/>
    </location>
</feature>
<dbReference type="CDD" id="cd00371">
    <property type="entry name" value="HMA"/>
    <property type="match status" value="2"/>
</dbReference>
<dbReference type="PANTHER" id="PTHR46413">
    <property type="entry name" value="HEAVY METAL-ASSOCIATED ISOPRENYLATED PLANT PROTEIN 6"/>
    <property type="match status" value="1"/>
</dbReference>
<name>A0AAW2TZF9_9LAMI</name>
<evidence type="ECO:0000256" key="1">
    <source>
        <dbReference type="ARBA" id="ARBA00004170"/>
    </source>
</evidence>
<evidence type="ECO:0000313" key="4">
    <source>
        <dbReference type="EMBL" id="KAL0409964.1"/>
    </source>
</evidence>
<dbReference type="PROSITE" id="PS50846">
    <property type="entry name" value="HMA_2"/>
    <property type="match status" value="2"/>
</dbReference>
<feature type="region of interest" description="Disordered" evidence="2">
    <location>
        <begin position="204"/>
        <end position="271"/>
    </location>
</feature>
<organism evidence="4">
    <name type="scientific">Sesamum latifolium</name>
    <dbReference type="NCBI Taxonomy" id="2727402"/>
    <lineage>
        <taxon>Eukaryota</taxon>
        <taxon>Viridiplantae</taxon>
        <taxon>Streptophyta</taxon>
        <taxon>Embryophyta</taxon>
        <taxon>Tracheophyta</taxon>
        <taxon>Spermatophyta</taxon>
        <taxon>Magnoliopsida</taxon>
        <taxon>eudicotyledons</taxon>
        <taxon>Gunneridae</taxon>
        <taxon>Pentapetalae</taxon>
        <taxon>asterids</taxon>
        <taxon>lamiids</taxon>
        <taxon>Lamiales</taxon>
        <taxon>Pedaliaceae</taxon>
        <taxon>Sesamum</taxon>
    </lineage>
</organism>
<feature type="compositionally biased region" description="Basic and acidic residues" evidence="2">
    <location>
        <begin position="1"/>
        <end position="30"/>
    </location>
</feature>
<dbReference type="AlphaFoldDB" id="A0AAW2TZF9"/>
<reference evidence="4" key="2">
    <citation type="journal article" date="2024" name="Plant">
        <title>Genomic evolution and insights into agronomic trait innovations of Sesamum species.</title>
        <authorList>
            <person name="Miao H."/>
            <person name="Wang L."/>
            <person name="Qu L."/>
            <person name="Liu H."/>
            <person name="Sun Y."/>
            <person name="Le M."/>
            <person name="Wang Q."/>
            <person name="Wei S."/>
            <person name="Zheng Y."/>
            <person name="Lin W."/>
            <person name="Duan Y."/>
            <person name="Cao H."/>
            <person name="Xiong S."/>
            <person name="Wang X."/>
            <person name="Wei L."/>
            <person name="Li C."/>
            <person name="Ma Q."/>
            <person name="Ju M."/>
            <person name="Zhao R."/>
            <person name="Li G."/>
            <person name="Mu C."/>
            <person name="Tian Q."/>
            <person name="Mei H."/>
            <person name="Zhang T."/>
            <person name="Gao T."/>
            <person name="Zhang H."/>
        </authorList>
    </citation>
    <scope>NUCLEOTIDE SEQUENCE</scope>
    <source>
        <strain evidence="4">KEN1</strain>
    </source>
</reference>
<feature type="region of interest" description="Disordered" evidence="2">
    <location>
        <begin position="1"/>
        <end position="31"/>
    </location>
</feature>
<feature type="region of interest" description="Disordered" evidence="2">
    <location>
        <begin position="92"/>
        <end position="135"/>
    </location>
</feature>
<feature type="compositionally biased region" description="Basic and acidic residues" evidence="2">
    <location>
        <begin position="92"/>
        <end position="134"/>
    </location>
</feature>
<proteinExistence type="predicted"/>
<dbReference type="PANTHER" id="PTHR46413:SF1">
    <property type="entry name" value="HEAVY METAL-ASSOCIATED ISOPRENYLATED PLANT PROTEIN 6"/>
    <property type="match status" value="1"/>
</dbReference>
<sequence>MGEKDEGGKKAAAEGGEKKAADGGGKKDEGPTTVVLKLDLHCEGCAKKVRRAVGHFEGVEKVKADCAANKLTVTGNADPAWLRERVEYKTKKKVELLSPQPKKDAGAGADKKADEKPSDKKVEEKKAEDKKPEEPVVSTVVMKIRLHCDGCAHKIKRVIFKNIDGVNSVKTDLQKDLVTVTGTMNVKELTAYLKEKLKKDIEIVPPKKDDGGGDKKEKEGTGGDKKEKAGGGDKKEEKKKAAAVTVARKKRSRKPPPAAVEKEARPGKGQKWKLTNWSTMASIHKRTTPCPCTTRVIPTKTTASKCTIIKLILTKFTMVTLTMVILIRATSCTTRRDLLLRHQRI</sequence>
<evidence type="ECO:0000259" key="3">
    <source>
        <dbReference type="PROSITE" id="PS50846"/>
    </source>
</evidence>
<dbReference type="Pfam" id="PF00403">
    <property type="entry name" value="HMA"/>
    <property type="match status" value="2"/>
</dbReference>
<dbReference type="InterPro" id="IPR044594">
    <property type="entry name" value="HIPP01/3/5/6"/>
</dbReference>
<comment type="subcellular location">
    <subcellularLocation>
        <location evidence="1">Membrane</location>
        <topology evidence="1">Peripheral membrane protein</topology>
    </subcellularLocation>
</comment>
<dbReference type="InterPro" id="IPR006121">
    <property type="entry name" value="HMA_dom"/>
</dbReference>
<feature type="domain" description="HMA" evidence="3">
    <location>
        <begin position="31"/>
        <end position="94"/>
    </location>
</feature>
<reference evidence="4" key="1">
    <citation type="submission" date="2020-06" db="EMBL/GenBank/DDBJ databases">
        <authorList>
            <person name="Li T."/>
            <person name="Hu X."/>
            <person name="Zhang T."/>
            <person name="Song X."/>
            <person name="Zhang H."/>
            <person name="Dai N."/>
            <person name="Sheng W."/>
            <person name="Hou X."/>
            <person name="Wei L."/>
        </authorList>
    </citation>
    <scope>NUCLEOTIDE SEQUENCE</scope>
    <source>
        <strain evidence="4">KEN1</strain>
        <tissue evidence="4">Leaf</tissue>
    </source>
</reference>
<dbReference type="GO" id="GO:0046872">
    <property type="term" value="F:metal ion binding"/>
    <property type="evidence" value="ECO:0007669"/>
    <property type="project" value="InterPro"/>
</dbReference>
<accession>A0AAW2TZF9</accession>
<gene>
    <name evidence="4" type="ORF">Slati_3586100</name>
</gene>
<comment type="caution">
    <text evidence="4">The sequence shown here is derived from an EMBL/GenBank/DDBJ whole genome shotgun (WGS) entry which is preliminary data.</text>
</comment>
<protein>
    <submittedName>
        <fullName evidence="4">Heavy metal-associated isoprenylated plant protein 5</fullName>
    </submittedName>
</protein>
<evidence type="ECO:0000256" key="2">
    <source>
        <dbReference type="SAM" id="MobiDB-lite"/>
    </source>
</evidence>
<dbReference type="GO" id="GO:0009626">
    <property type="term" value="P:plant-type hypersensitive response"/>
    <property type="evidence" value="ECO:0007669"/>
    <property type="project" value="UniProtKB-KW"/>
</dbReference>